<comment type="caution">
    <text evidence="2">The sequence shown here is derived from an EMBL/GenBank/DDBJ whole genome shotgun (WGS) entry which is preliminary data.</text>
</comment>
<proteinExistence type="predicted"/>
<dbReference type="AlphaFoldDB" id="A0AA88QV59"/>
<organism evidence="2 3">
    <name type="scientific">Escallonia rubra</name>
    <dbReference type="NCBI Taxonomy" id="112253"/>
    <lineage>
        <taxon>Eukaryota</taxon>
        <taxon>Viridiplantae</taxon>
        <taxon>Streptophyta</taxon>
        <taxon>Embryophyta</taxon>
        <taxon>Tracheophyta</taxon>
        <taxon>Spermatophyta</taxon>
        <taxon>Magnoliopsida</taxon>
        <taxon>eudicotyledons</taxon>
        <taxon>Gunneridae</taxon>
        <taxon>Pentapetalae</taxon>
        <taxon>asterids</taxon>
        <taxon>campanulids</taxon>
        <taxon>Escalloniales</taxon>
        <taxon>Escalloniaceae</taxon>
        <taxon>Escallonia</taxon>
    </lineage>
</organism>
<sequence>MCHKSFPTESALGGHKRHHYEGSVTIYSNVVTSSLISGLCLQVCNDKVCHGFASFKSVTPNMWHEHNVLESKQSFRRIRFILKHIKPSPSQPAFEQCRNKFRFINVLASPNVDENALWTQCINYFTIDYAAGFISQRARNKNRQYQPNCEISNIISQHVGSVGDPDASLIALRQINLVQTHTVTRHDFQFGQRFDQLRVRPKCGIADYCTDMIGILSEELVLGRDGPEPEEVESLVEMFFEVGRHWTCHQYAYVLHSEI</sequence>
<dbReference type="EMBL" id="JAVXUO010002601">
    <property type="protein sequence ID" value="KAK2971181.1"/>
    <property type="molecule type" value="Genomic_DNA"/>
</dbReference>
<evidence type="ECO:0000313" key="2">
    <source>
        <dbReference type="EMBL" id="KAK2971181.1"/>
    </source>
</evidence>
<dbReference type="InterPro" id="IPR013087">
    <property type="entry name" value="Znf_C2H2_type"/>
</dbReference>
<evidence type="ECO:0000259" key="1">
    <source>
        <dbReference type="Pfam" id="PF13912"/>
    </source>
</evidence>
<dbReference type="Pfam" id="PF13912">
    <property type="entry name" value="zf-C2H2_6"/>
    <property type="match status" value="1"/>
</dbReference>
<feature type="domain" description="C2H2-type" evidence="1">
    <location>
        <begin position="2"/>
        <end position="20"/>
    </location>
</feature>
<evidence type="ECO:0000313" key="3">
    <source>
        <dbReference type="Proteomes" id="UP001187471"/>
    </source>
</evidence>
<dbReference type="Proteomes" id="UP001187471">
    <property type="component" value="Unassembled WGS sequence"/>
</dbReference>
<protein>
    <recommendedName>
        <fullName evidence="1">C2H2-type domain-containing protein</fullName>
    </recommendedName>
</protein>
<name>A0AA88QV59_9ASTE</name>
<gene>
    <name evidence="2" type="ORF">RJ640_008605</name>
</gene>
<reference evidence="2" key="1">
    <citation type="submission" date="2022-12" db="EMBL/GenBank/DDBJ databases">
        <title>Draft genome assemblies for two species of Escallonia (Escalloniales).</title>
        <authorList>
            <person name="Chanderbali A."/>
            <person name="Dervinis C."/>
            <person name="Anghel I."/>
            <person name="Soltis D."/>
            <person name="Soltis P."/>
            <person name="Zapata F."/>
        </authorList>
    </citation>
    <scope>NUCLEOTIDE SEQUENCE</scope>
    <source>
        <strain evidence="2">UCBG92.1500</strain>
        <tissue evidence="2">Leaf</tissue>
    </source>
</reference>
<accession>A0AA88QV59</accession>
<keyword evidence="3" id="KW-1185">Reference proteome</keyword>